<dbReference type="InParanoid" id="A0A084QUT7"/>
<feature type="compositionally biased region" description="Polar residues" evidence="1">
    <location>
        <begin position="180"/>
        <end position="197"/>
    </location>
</feature>
<feature type="compositionally biased region" description="Polar residues" evidence="1">
    <location>
        <begin position="236"/>
        <end position="250"/>
    </location>
</feature>
<organism evidence="3 4">
    <name type="scientific">Stachybotrys chlorohalonatus (strain IBT 40285)</name>
    <dbReference type="NCBI Taxonomy" id="1283841"/>
    <lineage>
        <taxon>Eukaryota</taxon>
        <taxon>Fungi</taxon>
        <taxon>Dikarya</taxon>
        <taxon>Ascomycota</taxon>
        <taxon>Pezizomycotina</taxon>
        <taxon>Sordariomycetes</taxon>
        <taxon>Hypocreomycetidae</taxon>
        <taxon>Hypocreales</taxon>
        <taxon>Stachybotryaceae</taxon>
        <taxon>Stachybotrys</taxon>
    </lineage>
</organism>
<dbReference type="PROSITE" id="PS50076">
    <property type="entry name" value="DNAJ_2"/>
    <property type="match status" value="1"/>
</dbReference>
<gene>
    <name evidence="3" type="ORF">S40285_00947</name>
</gene>
<feature type="compositionally biased region" description="Low complexity" evidence="1">
    <location>
        <begin position="552"/>
        <end position="569"/>
    </location>
</feature>
<accession>A0A084QUT7</accession>
<dbReference type="GO" id="GO:0005737">
    <property type="term" value="C:cytoplasm"/>
    <property type="evidence" value="ECO:0007669"/>
    <property type="project" value="TreeGrafter"/>
</dbReference>
<protein>
    <recommendedName>
        <fullName evidence="2">J domain-containing protein</fullName>
    </recommendedName>
</protein>
<dbReference type="Gene3D" id="1.10.287.110">
    <property type="entry name" value="DnaJ domain"/>
    <property type="match status" value="1"/>
</dbReference>
<dbReference type="PANTHER" id="PTHR44029:SF1">
    <property type="entry name" value="DNAJ HOMOLOG SUBFAMILY C MEMBER 21"/>
    <property type="match status" value="1"/>
</dbReference>
<dbReference type="InterPro" id="IPR018253">
    <property type="entry name" value="DnaJ_domain_CS"/>
</dbReference>
<dbReference type="PRINTS" id="PR00625">
    <property type="entry name" value="JDOMAIN"/>
</dbReference>
<evidence type="ECO:0000256" key="1">
    <source>
        <dbReference type="SAM" id="MobiDB-lite"/>
    </source>
</evidence>
<feature type="region of interest" description="Disordered" evidence="1">
    <location>
        <begin position="57"/>
        <end position="352"/>
    </location>
</feature>
<dbReference type="Pfam" id="PF00226">
    <property type="entry name" value="DnaJ"/>
    <property type="match status" value="1"/>
</dbReference>
<feature type="compositionally biased region" description="Pro residues" evidence="1">
    <location>
        <begin position="157"/>
        <end position="174"/>
    </location>
</feature>
<feature type="compositionally biased region" description="Low complexity" evidence="1">
    <location>
        <begin position="399"/>
        <end position="432"/>
    </location>
</feature>
<dbReference type="Proteomes" id="UP000028524">
    <property type="component" value="Unassembled WGS sequence"/>
</dbReference>
<feature type="compositionally biased region" description="Polar residues" evidence="1">
    <location>
        <begin position="531"/>
        <end position="545"/>
    </location>
</feature>
<dbReference type="HOGENOM" id="CLU_006836_0_0_1"/>
<dbReference type="InterPro" id="IPR036869">
    <property type="entry name" value="J_dom_sf"/>
</dbReference>
<dbReference type="OMA" id="YGPPKAN"/>
<feature type="domain" description="J" evidence="2">
    <location>
        <begin position="6"/>
        <end position="72"/>
    </location>
</feature>
<keyword evidence="4" id="KW-1185">Reference proteome</keyword>
<dbReference type="EMBL" id="KL660108">
    <property type="protein sequence ID" value="KFA67722.1"/>
    <property type="molecule type" value="Genomic_DNA"/>
</dbReference>
<dbReference type="PANTHER" id="PTHR44029">
    <property type="entry name" value="DNAJ HOMOLOG SUBFAMILY C MEMBER 21"/>
    <property type="match status" value="1"/>
</dbReference>
<sequence>MVPQPDYYADLELPRTADIQDIKKQFRKLALKYHPDRNPGREQEVNSKFQVIQSAHEVLSDPQQKARYDATLGPTSRYPTASGVKGNPWQNVGQQFPTPPRRNPPQSGAQRWNSRFASGVPPTAKQQTTSDSEAKKNAARAWESMRKSQSNARPVPREPQPQPQAARPPPPPPRSETARQRAQASFGNRKSNSQTRPSVVVDDHSAPYSTADPAHASNTGKQRSHAVPIPDPLSQFRDSFSDSRQSTPYTTHGGEKTNPFDGIPISRAKSTREPSQREGPSFASDSEFQSRKQRSSSVPKANQEVPADPRPVFPREGQSRRNGTATTNFSDKPQPQGPGASAASGQNPTQAAACERTPPVIFAVPFSNDVLASPNANMANEQPSLYASSTMSSFHEHQSYPSASSSTPNSTTSTYTISQKLKKQQQSPSASSLIPEATPSGGAQPLYPGLTTFEERQRQLLDRLITNLRPELHLKTNQGQCCGSSSMQVKDLADQKSQYSFSFSVGGNTYDKTVPPHKPFPRASVDDINTKFANDSGSQTWQFQAGTPELPSSPVNRSSTGSRSSGRSSAPVQEQTRAPDLDAAKQSATAADGRFNPEGWSDKFGPQNFEPPPKVGSSASLSPTRGNRANSKKQRPVKTGAGFAVVEDGSSDDEAYDWPGRKAQPTTGPADSPQAMDIDSPTPVSADASPRPLSGVRNMNVEPSRPEWRSGNINNLNGDAQVEDRGRKQFNANAGGSEDSDEFRATLSDLRNVAPFTQDGQGLKSLSDLKDNLPFDSKASGARTNRIPQAKTLTFPDVPEAPRLPPTVAISSMKPNVPSWEKYLKDFELYLQQWDMMNARVMTHFSTRMQHISEQRKSKGYSFLGSRNDNDVYEYYNSVQQDNEVRARWNQACEEHEKRLREFMAFRDKMK</sequence>
<dbReference type="InterPro" id="IPR001623">
    <property type="entry name" value="DnaJ_domain"/>
</dbReference>
<feature type="compositionally biased region" description="Polar residues" evidence="1">
    <location>
        <begin position="617"/>
        <end position="629"/>
    </location>
</feature>
<reference evidence="3 4" key="1">
    <citation type="journal article" date="2014" name="BMC Genomics">
        <title>Comparative genome sequencing reveals chemotype-specific gene clusters in the toxigenic black mold Stachybotrys.</title>
        <authorList>
            <person name="Semeiks J."/>
            <person name="Borek D."/>
            <person name="Otwinowski Z."/>
            <person name="Grishin N.V."/>
        </authorList>
    </citation>
    <scope>NUCLEOTIDE SEQUENCE [LARGE SCALE GENOMIC DNA]</scope>
    <source>
        <strain evidence="3 4">IBT 40285</strain>
    </source>
</reference>
<feature type="region of interest" description="Disordered" evidence="1">
    <location>
        <begin position="396"/>
        <end position="446"/>
    </location>
</feature>
<name>A0A084QUT7_STAC4</name>
<evidence type="ECO:0000313" key="4">
    <source>
        <dbReference type="Proteomes" id="UP000028524"/>
    </source>
</evidence>
<dbReference type="OrthoDB" id="10250354at2759"/>
<feature type="compositionally biased region" description="Polar residues" evidence="1">
    <location>
        <begin position="320"/>
        <end position="333"/>
    </location>
</feature>
<dbReference type="SUPFAM" id="SSF46565">
    <property type="entry name" value="Chaperone J-domain"/>
    <property type="match status" value="1"/>
</dbReference>
<dbReference type="STRING" id="1283841.A0A084QUT7"/>
<evidence type="ECO:0000259" key="2">
    <source>
        <dbReference type="PROSITE" id="PS50076"/>
    </source>
</evidence>
<dbReference type="AlphaFoldDB" id="A0A084QUT7"/>
<proteinExistence type="predicted"/>
<dbReference type="InterPro" id="IPR051964">
    <property type="entry name" value="Chaperone_stress_response"/>
</dbReference>
<dbReference type="CDD" id="cd06257">
    <property type="entry name" value="DnaJ"/>
    <property type="match status" value="1"/>
</dbReference>
<dbReference type="SMART" id="SM00271">
    <property type="entry name" value="DnaJ"/>
    <property type="match status" value="1"/>
</dbReference>
<feature type="region of interest" description="Disordered" evidence="1">
    <location>
        <begin position="512"/>
        <end position="723"/>
    </location>
</feature>
<dbReference type="PROSITE" id="PS00636">
    <property type="entry name" value="DNAJ_1"/>
    <property type="match status" value="1"/>
</dbReference>
<evidence type="ECO:0000313" key="3">
    <source>
        <dbReference type="EMBL" id="KFA67722.1"/>
    </source>
</evidence>
<feature type="compositionally biased region" description="Polar residues" evidence="1">
    <location>
        <begin position="104"/>
        <end position="116"/>
    </location>
</feature>